<protein>
    <submittedName>
        <fullName evidence="1">Uncharacterized protein</fullName>
    </submittedName>
</protein>
<accession>A0AAP0HVT5</accession>
<name>A0AAP0HVT5_9MAGN</name>
<keyword evidence="2" id="KW-1185">Reference proteome</keyword>
<comment type="caution">
    <text evidence="1">The sequence shown here is derived from an EMBL/GenBank/DDBJ whole genome shotgun (WGS) entry which is preliminary data.</text>
</comment>
<reference evidence="1 2" key="1">
    <citation type="submission" date="2024-01" db="EMBL/GenBank/DDBJ databases">
        <title>Genome assemblies of Stephania.</title>
        <authorList>
            <person name="Yang L."/>
        </authorList>
    </citation>
    <scope>NUCLEOTIDE SEQUENCE [LARGE SCALE GENOMIC DNA]</scope>
    <source>
        <strain evidence="1">YNDBR</strain>
        <tissue evidence="1">Leaf</tissue>
    </source>
</reference>
<proteinExistence type="predicted"/>
<evidence type="ECO:0000313" key="1">
    <source>
        <dbReference type="EMBL" id="KAK9097935.1"/>
    </source>
</evidence>
<dbReference type="EMBL" id="JBBNAF010000011">
    <property type="protein sequence ID" value="KAK9097935.1"/>
    <property type="molecule type" value="Genomic_DNA"/>
</dbReference>
<gene>
    <name evidence="1" type="ORF">Syun_024980</name>
</gene>
<evidence type="ECO:0000313" key="2">
    <source>
        <dbReference type="Proteomes" id="UP001420932"/>
    </source>
</evidence>
<organism evidence="1 2">
    <name type="scientific">Stephania yunnanensis</name>
    <dbReference type="NCBI Taxonomy" id="152371"/>
    <lineage>
        <taxon>Eukaryota</taxon>
        <taxon>Viridiplantae</taxon>
        <taxon>Streptophyta</taxon>
        <taxon>Embryophyta</taxon>
        <taxon>Tracheophyta</taxon>
        <taxon>Spermatophyta</taxon>
        <taxon>Magnoliopsida</taxon>
        <taxon>Ranunculales</taxon>
        <taxon>Menispermaceae</taxon>
        <taxon>Menispermoideae</taxon>
        <taxon>Cissampelideae</taxon>
        <taxon>Stephania</taxon>
    </lineage>
</organism>
<dbReference type="Proteomes" id="UP001420932">
    <property type="component" value="Unassembled WGS sequence"/>
</dbReference>
<sequence>MIDDYKVSTVDLEEVLSQGAYMLLYSRTSVRPSHTKPTEVFKEETQQMEVIKEDLPCVSTYAQQDNGISIEEIVASGLTLSTEESSFKIEGLMDIDQDTPLRIKPLSITEYEDVDLGNPQSISLRSENLDVSSVHTDSAESVAIAHVVQRDMSNSCSLGEASSSTQVHYIESGASGNPFYTRSSFEAGAMAGRNFSKENVCTVENDIYRMIGKPSSDGSALGLRSAHEAQFASYQSPQNFRSEQVCTAESVQESLAVQNREVKSLKLDAGCSRANLEPVFGEGLLDKPTWCKSLNNSKEAQIEPHEASQSCKVANNCHGSVRSGSPHQSTGDNHGGIDLGCQGGSSFGDTQVSNFIDTGDSGFDNLPAQVATPVERACKLVYSSSFLSQSSSVGVNCSKHEELSGVDRYKNENGFGSHDIRTPICMSSQNGSPSHGMGSLASVPLSSSSAPVCFPYLPNTRLANSESYEENSCSSSPSEFQDKQARLVYQNGNGSCTEICEDGPMQRFNNYNEGVKSNILDPDVMVLDHNGHSTTHFIEGWHENFQYDNCVPNGVLRETIKEHIHSNGNAVIITDDSKSFRDASPIKQGLLANGKTLLSSGLHEKLVKKKCHQNGVEGRDVTEIISSVHDSNKLPRVG</sequence>
<dbReference type="AlphaFoldDB" id="A0AAP0HVT5"/>